<keyword evidence="10" id="KW-1185">Reference proteome</keyword>
<dbReference type="InterPro" id="IPR001623">
    <property type="entry name" value="DnaJ_domain"/>
</dbReference>
<feature type="compositionally biased region" description="Acidic residues" evidence="6">
    <location>
        <begin position="463"/>
        <end position="477"/>
    </location>
</feature>
<dbReference type="Pfam" id="PF00226">
    <property type="entry name" value="DnaJ"/>
    <property type="match status" value="1"/>
</dbReference>
<proteinExistence type="predicted"/>
<protein>
    <submittedName>
        <fullName evidence="9">DnaJ domain-containing protein</fullName>
    </submittedName>
</protein>
<dbReference type="EMBL" id="LFIV01000085">
    <property type="protein sequence ID" value="KZL70739.1"/>
    <property type="molecule type" value="Genomic_DNA"/>
</dbReference>
<evidence type="ECO:0000256" key="3">
    <source>
        <dbReference type="ARBA" id="ARBA00022989"/>
    </source>
</evidence>
<evidence type="ECO:0000313" key="10">
    <source>
        <dbReference type="Proteomes" id="UP000076552"/>
    </source>
</evidence>
<dbReference type="AlphaFoldDB" id="A0A166SHF8"/>
<evidence type="ECO:0000256" key="6">
    <source>
        <dbReference type="SAM" id="MobiDB-lite"/>
    </source>
</evidence>
<keyword evidence="2" id="KW-0732">Signal</keyword>
<dbReference type="SMART" id="SM00271">
    <property type="entry name" value="DnaJ"/>
    <property type="match status" value="1"/>
</dbReference>
<sequence length="524" mass="58734">PKSEAKKLPCPREIPPHPEPPPKRPHFPIAILWEKFSFLVYQRQGEILLDGIVPIRDAYLLEFLRDRRKREKDSNFVSDTLYPSAISRRFSCLHRGPTGLAAAKMKFSSILSVGLLVVSPLAAAWSKEDREIFRIRDEIKAHEANPDLTFYDLLGVKNGATIDEITKAYRKISRTLHPDKVRQQLIAERTKAKKKAKKEPGVNVQKPPTQKEIKAAVKIASERQARLGLVRNILSGPDRDRYDHFLKNGFPAWKGTNYYYNRYRPGLGTVLFGVFLVGAGAFHYIALYMSWKRQKDFVERYIKFARNAAWGDNLNIPGIDATPAPAPAPPADDEEGPQQPMNRKQRRMQEQAARREAAKERGGRSRKIAGAGSGTATPRETPVVQTGPTGSKKRVVAENGKILVVDSVGDVYLEEQDEDGNTEQYLLDPNELPQPTIRDTALVRLPVWAYNRTVGRALGQNNDDLEIDTEDLDSDDGEIQHTPSSDSAADDFELLDKSTDSLGKAKATGAHTGGRSNKRKNKKR</sequence>
<dbReference type="Proteomes" id="UP000076552">
    <property type="component" value="Unassembled WGS sequence"/>
</dbReference>
<evidence type="ECO:0000256" key="7">
    <source>
        <dbReference type="SAM" id="Phobius"/>
    </source>
</evidence>
<feature type="region of interest" description="Disordered" evidence="6">
    <location>
        <begin position="1"/>
        <end position="22"/>
    </location>
</feature>
<accession>A0A166SHF8</accession>
<keyword evidence="3 7" id="KW-1133">Transmembrane helix</keyword>
<dbReference type="PANTHER" id="PTHR44653">
    <property type="entry name" value="DNAJ HOMOLOG SUBFAMILY C MEMBER 1"/>
    <property type="match status" value="1"/>
</dbReference>
<feature type="transmembrane region" description="Helical" evidence="7">
    <location>
        <begin position="270"/>
        <end position="291"/>
    </location>
</feature>
<dbReference type="CDD" id="cd06257">
    <property type="entry name" value="DnaJ"/>
    <property type="match status" value="1"/>
</dbReference>
<feature type="compositionally biased region" description="Polar residues" evidence="6">
    <location>
        <begin position="374"/>
        <end position="389"/>
    </location>
</feature>
<keyword evidence="1 7" id="KW-0812">Transmembrane</keyword>
<dbReference type="STRING" id="708197.A0A166SHF8"/>
<feature type="domain" description="J" evidence="8">
    <location>
        <begin position="149"/>
        <end position="246"/>
    </location>
</feature>
<evidence type="ECO:0000313" key="9">
    <source>
        <dbReference type="EMBL" id="KZL70739.1"/>
    </source>
</evidence>
<evidence type="ECO:0000259" key="8">
    <source>
        <dbReference type="PROSITE" id="PS50076"/>
    </source>
</evidence>
<reference evidence="9 10" key="1">
    <citation type="submission" date="2015-06" db="EMBL/GenBank/DDBJ databases">
        <title>Survival trade-offs in plant roots during colonization by closely related pathogenic and mutualistic fungi.</title>
        <authorList>
            <person name="Hacquard S."/>
            <person name="Kracher B."/>
            <person name="Hiruma K."/>
            <person name="Weinman A."/>
            <person name="Muench P."/>
            <person name="Garrido Oter R."/>
            <person name="Ver Loren van Themaat E."/>
            <person name="Dallerey J.-F."/>
            <person name="Damm U."/>
            <person name="Henrissat B."/>
            <person name="Lespinet O."/>
            <person name="Thon M."/>
            <person name="Kemen E."/>
            <person name="McHardy A.C."/>
            <person name="Schulze-Lefert P."/>
            <person name="O'Connell R.J."/>
        </authorList>
    </citation>
    <scope>NUCLEOTIDE SEQUENCE [LARGE SCALE GENOMIC DNA]</scope>
    <source>
        <strain evidence="9 10">0861</strain>
    </source>
</reference>
<feature type="region of interest" description="Disordered" evidence="6">
    <location>
        <begin position="318"/>
        <end position="392"/>
    </location>
</feature>
<evidence type="ECO:0000256" key="2">
    <source>
        <dbReference type="ARBA" id="ARBA00022729"/>
    </source>
</evidence>
<comment type="subcellular location">
    <subcellularLocation>
        <location evidence="5">Endomembrane system</location>
        <topology evidence="5">Single-pass membrane protein</topology>
    </subcellularLocation>
</comment>
<gene>
    <name evidence="9" type="ORF">CT0861_13069</name>
</gene>
<dbReference type="PRINTS" id="PR00625">
    <property type="entry name" value="JDOMAIN"/>
</dbReference>
<dbReference type="Gene3D" id="1.10.287.110">
    <property type="entry name" value="DnaJ domain"/>
    <property type="match status" value="1"/>
</dbReference>
<dbReference type="SUPFAM" id="SSF46565">
    <property type="entry name" value="Chaperone J-domain"/>
    <property type="match status" value="1"/>
</dbReference>
<keyword evidence="4 7" id="KW-0472">Membrane</keyword>
<dbReference type="PROSITE" id="PS50076">
    <property type="entry name" value="DNAJ_2"/>
    <property type="match status" value="1"/>
</dbReference>
<evidence type="ECO:0000256" key="5">
    <source>
        <dbReference type="ARBA" id="ARBA00037847"/>
    </source>
</evidence>
<dbReference type="InterPro" id="IPR052606">
    <property type="entry name" value="DnaJ_domain_protein"/>
</dbReference>
<feature type="compositionally biased region" description="Low complexity" evidence="6">
    <location>
        <begin position="504"/>
        <end position="514"/>
    </location>
</feature>
<feature type="compositionally biased region" description="Basic and acidic residues" evidence="6">
    <location>
        <begin position="347"/>
        <end position="363"/>
    </location>
</feature>
<evidence type="ECO:0000256" key="1">
    <source>
        <dbReference type="ARBA" id="ARBA00022692"/>
    </source>
</evidence>
<organism evidence="9 10">
    <name type="scientific">Colletotrichum tofieldiae</name>
    <dbReference type="NCBI Taxonomy" id="708197"/>
    <lineage>
        <taxon>Eukaryota</taxon>
        <taxon>Fungi</taxon>
        <taxon>Dikarya</taxon>
        <taxon>Ascomycota</taxon>
        <taxon>Pezizomycotina</taxon>
        <taxon>Sordariomycetes</taxon>
        <taxon>Hypocreomycetidae</taxon>
        <taxon>Glomerellales</taxon>
        <taxon>Glomerellaceae</taxon>
        <taxon>Colletotrichum</taxon>
        <taxon>Colletotrichum spaethianum species complex</taxon>
    </lineage>
</organism>
<dbReference type="InterPro" id="IPR036869">
    <property type="entry name" value="J_dom_sf"/>
</dbReference>
<feature type="region of interest" description="Disordered" evidence="6">
    <location>
        <begin position="461"/>
        <end position="524"/>
    </location>
</feature>
<comment type="caution">
    <text evidence="9">The sequence shown here is derived from an EMBL/GenBank/DDBJ whole genome shotgun (WGS) entry which is preliminary data.</text>
</comment>
<dbReference type="PANTHER" id="PTHR44653:SF2">
    <property type="entry name" value="DNAJ HOMOLOG SUBFAMILY C MEMBER 1"/>
    <property type="match status" value="1"/>
</dbReference>
<dbReference type="GO" id="GO:0012505">
    <property type="term" value="C:endomembrane system"/>
    <property type="evidence" value="ECO:0007669"/>
    <property type="project" value="UniProtKB-SubCell"/>
</dbReference>
<name>A0A166SHF8_9PEZI</name>
<evidence type="ECO:0000256" key="4">
    <source>
        <dbReference type="ARBA" id="ARBA00023136"/>
    </source>
</evidence>
<feature type="non-terminal residue" evidence="9">
    <location>
        <position position="1"/>
    </location>
</feature>